<protein>
    <recommendedName>
        <fullName evidence="4">Small hydrophobic membrane protein</fullName>
    </recommendedName>
</protein>
<dbReference type="Proteomes" id="UP001500909">
    <property type="component" value="Unassembled WGS sequence"/>
</dbReference>
<dbReference type="EMBL" id="BAAABY010000003">
    <property type="protein sequence ID" value="GAA0443685.1"/>
    <property type="molecule type" value="Genomic_DNA"/>
</dbReference>
<organism evidence="2 3">
    <name type="scientific">Streptomyces olivaceiscleroticus</name>
    <dbReference type="NCBI Taxonomy" id="68245"/>
    <lineage>
        <taxon>Bacteria</taxon>
        <taxon>Bacillati</taxon>
        <taxon>Actinomycetota</taxon>
        <taxon>Actinomycetes</taxon>
        <taxon>Kitasatosporales</taxon>
        <taxon>Streptomycetaceae</taxon>
        <taxon>Streptomyces</taxon>
    </lineage>
</organism>
<gene>
    <name evidence="2" type="ORF">GCM10010361_04540</name>
</gene>
<accession>A0ABP3JA36</accession>
<evidence type="ECO:0000313" key="2">
    <source>
        <dbReference type="EMBL" id="GAA0443685.1"/>
    </source>
</evidence>
<evidence type="ECO:0000313" key="3">
    <source>
        <dbReference type="Proteomes" id="UP001500909"/>
    </source>
</evidence>
<keyword evidence="3" id="KW-1185">Reference proteome</keyword>
<sequence length="52" mass="5533">MIFLVAALLLLGVLVGTAAHLPLAATLTAATAIAAWLLIFAVREYRAKEARR</sequence>
<keyword evidence="1" id="KW-0472">Membrane</keyword>
<keyword evidence="1" id="KW-0812">Transmembrane</keyword>
<keyword evidence="1" id="KW-1133">Transmembrane helix</keyword>
<feature type="transmembrane region" description="Helical" evidence="1">
    <location>
        <begin position="28"/>
        <end position="45"/>
    </location>
</feature>
<proteinExistence type="predicted"/>
<reference evidence="3" key="1">
    <citation type="journal article" date="2019" name="Int. J. Syst. Evol. Microbiol.">
        <title>The Global Catalogue of Microorganisms (GCM) 10K type strain sequencing project: providing services to taxonomists for standard genome sequencing and annotation.</title>
        <authorList>
            <consortium name="The Broad Institute Genomics Platform"/>
            <consortium name="The Broad Institute Genome Sequencing Center for Infectious Disease"/>
            <person name="Wu L."/>
            <person name="Ma J."/>
        </authorList>
    </citation>
    <scope>NUCLEOTIDE SEQUENCE [LARGE SCALE GENOMIC DNA]</scope>
    <source>
        <strain evidence="3">JCM 4805</strain>
    </source>
</reference>
<evidence type="ECO:0008006" key="4">
    <source>
        <dbReference type="Google" id="ProtNLM"/>
    </source>
</evidence>
<comment type="caution">
    <text evidence="2">The sequence shown here is derived from an EMBL/GenBank/DDBJ whole genome shotgun (WGS) entry which is preliminary data.</text>
</comment>
<name>A0ABP3JA36_9ACTN</name>
<evidence type="ECO:0000256" key="1">
    <source>
        <dbReference type="SAM" id="Phobius"/>
    </source>
</evidence>